<keyword evidence="1" id="KW-1133">Transmembrane helix</keyword>
<dbReference type="AlphaFoldDB" id="U2TC22"/>
<evidence type="ECO:0000313" key="3">
    <source>
        <dbReference type="Proteomes" id="UP000016638"/>
    </source>
</evidence>
<sequence>MPYEWFLLVATVALAIVPALSANAVVRELNAVVLAAASMLAFLVLAGGPESLALSMGGISAALGAFVGGLVRNVPVLRPTHAMTAQGRRTLASVLWGVLAAGAVLVVVVPLLLHADRNFGSALDHLFGWLDDEWWVWRVVRFLVVALATFSLLYGVAHAQEAHRVTEGAHVPRPANTVALTTMLAALDAVYLIFVVVQFQELFGGSSIVDATGAYASYARQGFFELVGVSAINLAVALACVWRLHTGKRPIILLVLQCGLLAAIAVMLASSALRMGLYVERYGLTMLRALTYVGMASILMLGILTAVRLFRPRFRLYRWSLAALLVIWLAFGLSVPAARIAEFDVNGYLNGSIEEIDVDYLYDLGSDAADALDHLAEERPGQTAFDAAT</sequence>
<accession>U2TC22</accession>
<dbReference type="Proteomes" id="UP000016638">
    <property type="component" value="Unassembled WGS sequence"/>
</dbReference>
<feature type="transmembrane region" description="Helical" evidence="1">
    <location>
        <begin position="251"/>
        <end position="269"/>
    </location>
</feature>
<feature type="transmembrane region" description="Helical" evidence="1">
    <location>
        <begin position="178"/>
        <end position="199"/>
    </location>
</feature>
<keyword evidence="1" id="KW-0472">Membrane</keyword>
<keyword evidence="3" id="KW-1185">Reference proteome</keyword>
<reference evidence="2 3" key="1">
    <citation type="submission" date="2013-08" db="EMBL/GenBank/DDBJ databases">
        <authorList>
            <person name="Durkin A.S."/>
            <person name="Haft D.R."/>
            <person name="McCorrison J."/>
            <person name="Torralba M."/>
            <person name="Gillis M."/>
            <person name="Haft D.H."/>
            <person name="Methe B."/>
            <person name="Sutton G."/>
            <person name="Nelson K.E."/>
        </authorList>
    </citation>
    <scope>NUCLEOTIDE SEQUENCE [LARGE SCALE GENOMIC DNA]</scope>
    <source>
        <strain evidence="2 3">F0195</strain>
    </source>
</reference>
<dbReference type="eggNOG" id="COG0810">
    <property type="taxonomic scope" value="Bacteria"/>
</dbReference>
<name>U2TC22_9ACTN</name>
<dbReference type="EMBL" id="AWEZ01000006">
    <property type="protein sequence ID" value="ERL10599.1"/>
    <property type="molecule type" value="Genomic_DNA"/>
</dbReference>
<evidence type="ECO:0000313" key="2">
    <source>
        <dbReference type="EMBL" id="ERL10599.1"/>
    </source>
</evidence>
<feature type="transmembrane region" description="Helical" evidence="1">
    <location>
        <begin position="319"/>
        <end position="341"/>
    </location>
</feature>
<feature type="transmembrane region" description="Helical" evidence="1">
    <location>
        <begin position="52"/>
        <end position="71"/>
    </location>
</feature>
<proteinExistence type="predicted"/>
<feature type="transmembrane region" description="Helical" evidence="1">
    <location>
        <begin position="135"/>
        <end position="157"/>
    </location>
</feature>
<comment type="caution">
    <text evidence="2">The sequence shown here is derived from an EMBL/GenBank/DDBJ whole genome shotgun (WGS) entry which is preliminary data.</text>
</comment>
<feature type="transmembrane region" description="Helical" evidence="1">
    <location>
        <begin position="6"/>
        <end position="22"/>
    </location>
</feature>
<feature type="transmembrane region" description="Helical" evidence="1">
    <location>
        <begin position="223"/>
        <end position="244"/>
    </location>
</feature>
<feature type="transmembrane region" description="Helical" evidence="1">
    <location>
        <begin position="29"/>
        <end position="46"/>
    </location>
</feature>
<dbReference type="Pfam" id="PF13687">
    <property type="entry name" value="DUF4153"/>
    <property type="match status" value="1"/>
</dbReference>
<dbReference type="PATRIC" id="fig|1125712.3.peg.200"/>
<protein>
    <submittedName>
        <fullName evidence="2">PF13777 domain protein</fullName>
    </submittedName>
</protein>
<keyword evidence="1" id="KW-0812">Transmembrane</keyword>
<organism evidence="2 3">
    <name type="scientific">Olsenella profusa F0195</name>
    <dbReference type="NCBI Taxonomy" id="1125712"/>
    <lineage>
        <taxon>Bacteria</taxon>
        <taxon>Bacillati</taxon>
        <taxon>Actinomycetota</taxon>
        <taxon>Coriobacteriia</taxon>
        <taxon>Coriobacteriales</taxon>
        <taxon>Atopobiaceae</taxon>
        <taxon>Olsenella</taxon>
    </lineage>
</organism>
<feature type="transmembrane region" description="Helical" evidence="1">
    <location>
        <begin position="289"/>
        <end position="307"/>
    </location>
</feature>
<gene>
    <name evidence="2" type="ORF">HMPREF1316_1145</name>
</gene>
<dbReference type="OrthoDB" id="9767931at2"/>
<dbReference type="STRING" id="1125712.HMPREF1316_1145"/>
<feature type="transmembrane region" description="Helical" evidence="1">
    <location>
        <begin position="91"/>
        <end position="115"/>
    </location>
</feature>
<dbReference type="RefSeq" id="WP_021724923.1">
    <property type="nucleotide sequence ID" value="NZ_AWEZ01000006.1"/>
</dbReference>
<evidence type="ECO:0000256" key="1">
    <source>
        <dbReference type="SAM" id="Phobius"/>
    </source>
</evidence>
<dbReference type="InterPro" id="IPR025291">
    <property type="entry name" value="DUF4153"/>
</dbReference>